<reference evidence="15 16" key="1">
    <citation type="submission" date="2008-08" db="EMBL/GenBank/DDBJ databases">
        <title>Draft genome sequence of Bacteroides plebeius (DSM 17135).</title>
        <authorList>
            <person name="Sudarsanam P."/>
            <person name="Ley R."/>
            <person name="Guruge J."/>
            <person name="Turnbaugh P.J."/>
            <person name="Mahowald M."/>
            <person name="Liep D."/>
            <person name="Gordon J."/>
        </authorList>
    </citation>
    <scope>NUCLEOTIDE SEQUENCE [LARGE SCALE GENOMIC DNA]</scope>
    <source>
        <strain evidence="16">DSM 17135 / JCM 12973 / M2</strain>
    </source>
</reference>
<evidence type="ECO:0000256" key="9">
    <source>
        <dbReference type="ARBA" id="ARBA00023004"/>
    </source>
</evidence>
<evidence type="ECO:0000256" key="4">
    <source>
        <dbReference type="ARBA" id="ARBA00020049"/>
    </source>
</evidence>
<dbReference type="HOGENOM" id="CLU_102055_1_1_10"/>
<comment type="similarity">
    <text evidence="2 13">Belongs to the CRISPR-associated exonuclease Cas4 family.</text>
</comment>
<keyword evidence="5 13" id="KW-0540">Nuclease</keyword>
<dbReference type="OrthoDB" id="9781776at2"/>
<protein>
    <recommendedName>
        <fullName evidence="4 13">CRISPR-associated exonuclease Cas4</fullName>
        <ecNumber evidence="3 13">3.1.12.1</ecNumber>
    </recommendedName>
</protein>
<evidence type="ECO:0000256" key="6">
    <source>
        <dbReference type="ARBA" id="ARBA00022723"/>
    </source>
</evidence>
<evidence type="ECO:0000256" key="2">
    <source>
        <dbReference type="ARBA" id="ARBA00009189"/>
    </source>
</evidence>
<dbReference type="GO" id="GO:0051607">
    <property type="term" value="P:defense response to virus"/>
    <property type="evidence" value="ECO:0007669"/>
    <property type="project" value="UniProtKB-KW"/>
</dbReference>
<dbReference type="InterPro" id="IPR011604">
    <property type="entry name" value="PDDEXK-like_dom_sf"/>
</dbReference>
<dbReference type="InterPro" id="IPR051827">
    <property type="entry name" value="Cas4_exonuclease"/>
</dbReference>
<dbReference type="GO" id="GO:0051536">
    <property type="term" value="F:iron-sulfur cluster binding"/>
    <property type="evidence" value="ECO:0007669"/>
    <property type="project" value="UniProtKB-KW"/>
</dbReference>
<evidence type="ECO:0000313" key="15">
    <source>
        <dbReference type="EMBL" id="EDY96622.1"/>
    </source>
</evidence>
<accession>B5CWH5</accession>
<keyword evidence="10 13" id="KW-0411">Iron-sulfur</keyword>
<gene>
    <name evidence="15" type="primary">cas4</name>
    <name evidence="15" type="ORF">BACPLE_01065</name>
</gene>
<comment type="function">
    <text evidence="13">CRISPR (clustered regularly interspaced short palindromic repeat) is an adaptive immune system that provides protection against mobile genetic elements (viruses, transposable elements and conjugative plasmids). CRISPR clusters contain sequences complementary to antecedent mobile elements and target invading nucleic acids. CRISPR clusters are transcribed and processed into CRISPR RNA (crRNA).</text>
</comment>
<proteinExistence type="inferred from homology"/>
<evidence type="ECO:0000256" key="5">
    <source>
        <dbReference type="ARBA" id="ARBA00022722"/>
    </source>
</evidence>
<comment type="cofactor">
    <cofactor evidence="1">
        <name>[4Fe-4S] cluster</name>
        <dbReference type="ChEBI" id="CHEBI:49883"/>
    </cofactor>
</comment>
<dbReference type="InterPro" id="IPR013343">
    <property type="entry name" value="CRISPR-assoc_prot_Cas4"/>
</dbReference>
<dbReference type="Pfam" id="PF01930">
    <property type="entry name" value="Cas_Cas4"/>
    <property type="match status" value="1"/>
</dbReference>
<comment type="cofactor">
    <cofactor evidence="13">
        <name>iron-sulfur cluster</name>
        <dbReference type="ChEBI" id="CHEBI:30408"/>
    </cofactor>
</comment>
<comment type="caution">
    <text evidence="15">The sequence shown here is derived from an EMBL/GenBank/DDBJ whole genome shotgun (WGS) entry which is preliminary data.</text>
</comment>
<dbReference type="EC" id="3.1.12.1" evidence="3 13"/>
<keyword evidence="12 13" id="KW-0464">Manganese</keyword>
<keyword evidence="9 13" id="KW-0408">Iron</keyword>
<dbReference type="EMBL" id="ABQC02000012">
    <property type="protein sequence ID" value="EDY96622.1"/>
    <property type="molecule type" value="Genomic_DNA"/>
</dbReference>
<evidence type="ECO:0000256" key="3">
    <source>
        <dbReference type="ARBA" id="ARBA00012768"/>
    </source>
</evidence>
<keyword evidence="11 13" id="KW-0051">Antiviral defense</keyword>
<keyword evidence="7 13" id="KW-0378">Hydrolase</keyword>
<comment type="cofactor">
    <cofactor evidence="13">
        <name>Mg(2+)</name>
        <dbReference type="ChEBI" id="CHEBI:18420"/>
    </cofactor>
    <cofactor evidence="13">
        <name>Mn(2+)</name>
        <dbReference type="ChEBI" id="CHEBI:29035"/>
    </cofactor>
    <text evidence="13">Mg(2+) or Mn(2+) required for ssDNA cleavage activity.</text>
</comment>
<dbReference type="InterPro" id="IPR022765">
    <property type="entry name" value="Dna2/Cas4_DUF83"/>
</dbReference>
<dbReference type="PANTHER" id="PTHR36531:SF6">
    <property type="entry name" value="DNA REPLICATION ATP-DEPENDENT HELICASE_NUCLEASE DNA2"/>
    <property type="match status" value="1"/>
</dbReference>
<evidence type="ECO:0000313" key="16">
    <source>
        <dbReference type="Proteomes" id="UP000003452"/>
    </source>
</evidence>
<evidence type="ECO:0000256" key="7">
    <source>
        <dbReference type="ARBA" id="ARBA00022801"/>
    </source>
</evidence>
<dbReference type="RefSeq" id="WP_007558737.1">
    <property type="nucleotide sequence ID" value="NZ_DS990119.1"/>
</dbReference>
<keyword evidence="8 13" id="KW-0269">Exonuclease</keyword>
<evidence type="ECO:0000256" key="11">
    <source>
        <dbReference type="ARBA" id="ARBA00023118"/>
    </source>
</evidence>
<evidence type="ECO:0000256" key="1">
    <source>
        <dbReference type="ARBA" id="ARBA00001966"/>
    </source>
</evidence>
<dbReference type="GeneID" id="43183585"/>
<organism evidence="15 16">
    <name type="scientific">Phocaeicola plebeius (strain DSM 17135 / JCM 12973 / CCUG 54634 / M2)</name>
    <name type="common">Bacteroides plebeius</name>
    <dbReference type="NCBI Taxonomy" id="484018"/>
    <lineage>
        <taxon>Bacteria</taxon>
        <taxon>Pseudomonadati</taxon>
        <taxon>Bacteroidota</taxon>
        <taxon>Bacteroidia</taxon>
        <taxon>Bacteroidales</taxon>
        <taxon>Bacteroidaceae</taxon>
        <taxon>Phocaeicola</taxon>
    </lineage>
</organism>
<dbReference type="PANTHER" id="PTHR36531">
    <property type="entry name" value="CRISPR-ASSOCIATED EXONUCLEASE CAS4"/>
    <property type="match status" value="1"/>
</dbReference>
<dbReference type="AlphaFoldDB" id="B5CWH5"/>
<feature type="domain" description="DUF83" evidence="14">
    <location>
        <begin position="12"/>
        <end position="202"/>
    </location>
</feature>
<evidence type="ECO:0000256" key="12">
    <source>
        <dbReference type="ARBA" id="ARBA00023211"/>
    </source>
</evidence>
<reference evidence="15 16" key="2">
    <citation type="submission" date="2008-08" db="EMBL/GenBank/DDBJ databases">
        <authorList>
            <person name="Fulton L."/>
            <person name="Clifton S."/>
            <person name="Fulton B."/>
            <person name="Xu J."/>
            <person name="Minx P."/>
            <person name="Pepin K.H."/>
            <person name="Johnson M."/>
            <person name="Thiruvilangam P."/>
            <person name="Bhonagiri V."/>
            <person name="Nash W.E."/>
            <person name="Mardis E.R."/>
            <person name="Wilson R.K."/>
        </authorList>
    </citation>
    <scope>NUCLEOTIDE SEQUENCE [LARGE SCALE GENOMIC DNA]</scope>
    <source>
        <strain evidence="16">DSM 17135 / JCM 12973 / M2</strain>
    </source>
</reference>
<dbReference type="Proteomes" id="UP000003452">
    <property type="component" value="Unassembled WGS sequence"/>
</dbReference>
<dbReference type="NCBIfam" id="TIGR00372">
    <property type="entry name" value="cas4"/>
    <property type="match status" value="1"/>
</dbReference>
<name>B5CWH5_PHOPM</name>
<dbReference type="eggNOG" id="COG1468">
    <property type="taxonomic scope" value="Bacteria"/>
</dbReference>
<evidence type="ECO:0000256" key="10">
    <source>
        <dbReference type="ARBA" id="ARBA00023014"/>
    </source>
</evidence>
<evidence type="ECO:0000256" key="8">
    <source>
        <dbReference type="ARBA" id="ARBA00022839"/>
    </source>
</evidence>
<evidence type="ECO:0000259" key="14">
    <source>
        <dbReference type="Pfam" id="PF01930"/>
    </source>
</evidence>
<dbReference type="GO" id="GO:0046872">
    <property type="term" value="F:metal ion binding"/>
    <property type="evidence" value="ECO:0007669"/>
    <property type="project" value="UniProtKB-KW"/>
</dbReference>
<sequence length="224" mass="26381">MKYDDENMLMLSGIQHFMFCPRQWGLIHLSQEWEDNSLTTEGKLLHKRVDDPFYRQKNGDIITLRSVHVASHSLGLYGITDAIELTPSDSSINTIRHPHYPGYWNVLPVEYKRGKQKPNRCDEVQLAAQVMCLEEMYQIQLDYGALYYHEVRRRDVIYVNEELRELTKKCADKMHDIFSSMQIPKSVYSPHCKRCSLYDICLPLVCKKSQVSTYLKKYLYEETT</sequence>
<dbReference type="Gene3D" id="3.90.320.10">
    <property type="match status" value="1"/>
</dbReference>
<evidence type="ECO:0000256" key="13">
    <source>
        <dbReference type="RuleBase" id="RU365022"/>
    </source>
</evidence>
<keyword evidence="6 13" id="KW-0479">Metal-binding</keyword>
<dbReference type="GO" id="GO:0004527">
    <property type="term" value="F:exonuclease activity"/>
    <property type="evidence" value="ECO:0007669"/>
    <property type="project" value="UniProtKB-KW"/>
</dbReference>